<dbReference type="Gene3D" id="1.10.10.10">
    <property type="entry name" value="Winged helix-like DNA-binding domain superfamily/Winged helix DNA-binding domain"/>
    <property type="match status" value="1"/>
</dbReference>
<evidence type="ECO:0000259" key="1">
    <source>
        <dbReference type="PROSITE" id="PS50112"/>
    </source>
</evidence>
<feature type="domain" description="PAS" evidence="1">
    <location>
        <begin position="467"/>
        <end position="513"/>
    </location>
</feature>
<dbReference type="EMBL" id="CP137641">
    <property type="protein sequence ID" value="WOX54990.1"/>
    <property type="molecule type" value="Genomic_DNA"/>
</dbReference>
<dbReference type="Proteomes" id="UP001626603">
    <property type="component" value="Chromosome"/>
</dbReference>
<dbReference type="CDD" id="cd00090">
    <property type="entry name" value="HTH_ARSR"/>
    <property type="match status" value="1"/>
</dbReference>
<feature type="domain" description="PAS" evidence="1">
    <location>
        <begin position="601"/>
        <end position="671"/>
    </location>
</feature>
<dbReference type="AlphaFoldDB" id="A0ABD8A7A5"/>
<gene>
    <name evidence="3" type="ORF">R6Y95_05815</name>
</gene>
<dbReference type="InterPro" id="IPR005471">
    <property type="entry name" value="Tscrpt_reg_IclR_N"/>
</dbReference>
<dbReference type="InterPro" id="IPR036390">
    <property type="entry name" value="WH_DNA-bd_sf"/>
</dbReference>
<accession>A0ABD8A7A5</accession>
<proteinExistence type="predicted"/>
<feature type="domain" description="PAS" evidence="1">
    <location>
        <begin position="859"/>
        <end position="929"/>
    </location>
</feature>
<dbReference type="SMART" id="SM00091">
    <property type="entry name" value="PAS"/>
    <property type="match status" value="7"/>
</dbReference>
<dbReference type="Pfam" id="PF09339">
    <property type="entry name" value="HTH_IclR"/>
    <property type="match status" value="1"/>
</dbReference>
<dbReference type="NCBIfam" id="TIGR00229">
    <property type="entry name" value="sensory_box"/>
    <property type="match status" value="5"/>
</dbReference>
<dbReference type="InterPro" id="IPR052155">
    <property type="entry name" value="Biofilm_reg_signaling"/>
</dbReference>
<dbReference type="SUPFAM" id="SSF46785">
    <property type="entry name" value="Winged helix' DNA-binding domain"/>
    <property type="match status" value="1"/>
</dbReference>
<dbReference type="PROSITE" id="PS50113">
    <property type="entry name" value="PAC"/>
    <property type="match status" value="2"/>
</dbReference>
<evidence type="ECO:0000313" key="4">
    <source>
        <dbReference type="Proteomes" id="UP001626603"/>
    </source>
</evidence>
<sequence>MVNTRTDHSISKVLDTLKEHPEGLSITDLAVLLSMNRNSASKYLDILQRQGSIDMRQIGVAKIYYPTRRLPVAAVRRFCSQNLIVVDHNLEILEVSDTLAGLIGMLPEVLTGKPVQDLFFSLNPSDDIILSLRRALRGEEETFIWHLPGTGGSNRRIFLIPTVLESGRPAVSLVIEELRETGGTEEARHLKTLREKALQEDQIEGIVRVSPDGCVRWTNDAYCRVTGKSREEIIGRVFRPLLIAGGGAAWREFVRSLTPGNPTATIDCEMIVPDGSVQWYRWRGRALCDADGRVIEYQYLCFSIHECRMLEDSLRWRQQSLEEQMSTRTAALRESEGWFRAIFEESPVGIAFCNRDSTVLHVNQAFATIFGVKNREEMVGRNVASILNTPREMLQRLKGGAAVRFTVPYSGKEDPHLGMRKTESPETICLDGVASPISGEDGVSSGFVLQLCNVTERKKAEDAVKKAESRYRNLLEALAEGVVYLGADDRIIDANPVTERILGYSLSEMRGRTCGELRWRVLCEDDSECTKDLLPHTTALATGIPERKTLGIFNPRERRYHWLDTLAIPRFRPGDAKPFQIVVVFSDITGQREVEEMHRETENRYRTLVESLPDVVFLLDPEGHVLHVNAPGVRMLHRLSEEVIGKELPDLFPDDPGEEYRRSIASAVATGTIKTSVNRLQLPDGETWYDTRFIPVRAQDGTCRQVMGVARDITAQMRAEETSRKNAGWFRSIYEDSPIGIAVCDPEGLLLHANRACLELFGISREDEIRGTGLREVCRKIGNDDVQVSGNTATPFECLLDFDQVANQGLLPTARTGSIHIGGVIRPLRSQEGGLPEGYLVQVRDVTTRVLAEGALRESHDHLARIARHLPDAMFAIDQKEVVTVWNLAMEDLTGIPAEEMLGKGNYEYALPFYGQRVPMLINKVLKPDQVIWNRYRSITYAEGNGITAETMLSPNHGDTPRLWWLKAVPLYDGQGEVVGAIESIRDVTEQRLGEEVLRKEKTFASTAHEILRRIPALNVQEHRTWQNSRC</sequence>
<dbReference type="CDD" id="cd00130">
    <property type="entry name" value="PAS"/>
    <property type="match status" value="7"/>
</dbReference>
<dbReference type="Pfam" id="PF08448">
    <property type="entry name" value="PAS_4"/>
    <property type="match status" value="4"/>
</dbReference>
<dbReference type="InterPro" id="IPR000700">
    <property type="entry name" value="PAS-assoc_C"/>
</dbReference>
<dbReference type="InterPro" id="IPR000014">
    <property type="entry name" value="PAS"/>
</dbReference>
<name>A0ABD8A7A5_9EURY</name>
<dbReference type="InterPro" id="IPR036388">
    <property type="entry name" value="WH-like_DNA-bd_sf"/>
</dbReference>
<feature type="domain" description="PAS" evidence="1">
    <location>
        <begin position="200"/>
        <end position="236"/>
    </location>
</feature>
<dbReference type="SMART" id="SM00086">
    <property type="entry name" value="PAC"/>
    <property type="match status" value="4"/>
</dbReference>
<dbReference type="InterPro" id="IPR035965">
    <property type="entry name" value="PAS-like_dom_sf"/>
</dbReference>
<dbReference type="InterPro" id="IPR011991">
    <property type="entry name" value="ArsR-like_HTH"/>
</dbReference>
<feature type="domain" description="PAC" evidence="2">
    <location>
        <begin position="947"/>
        <end position="1000"/>
    </location>
</feature>
<dbReference type="InterPro" id="IPR001610">
    <property type="entry name" value="PAC"/>
</dbReference>
<dbReference type="PROSITE" id="PS50112">
    <property type="entry name" value="PAS"/>
    <property type="match status" value="5"/>
</dbReference>
<dbReference type="PANTHER" id="PTHR44757:SF2">
    <property type="entry name" value="BIOFILM ARCHITECTURE MAINTENANCE PROTEIN MBAA"/>
    <property type="match status" value="1"/>
</dbReference>
<keyword evidence="4" id="KW-1185">Reference proteome</keyword>
<dbReference type="Pfam" id="PF13188">
    <property type="entry name" value="PAS_8"/>
    <property type="match status" value="3"/>
</dbReference>
<feature type="domain" description="PAS" evidence="1">
    <location>
        <begin position="726"/>
        <end position="767"/>
    </location>
</feature>
<reference evidence="3 4" key="1">
    <citation type="submission" date="2023-10" db="EMBL/GenBank/DDBJ databases">
        <title>The complete genome sequence of Methanoculleus palmolei DSM 4273.</title>
        <authorList>
            <person name="Lai S.-J."/>
            <person name="You Y.-T."/>
            <person name="Chen S.-C."/>
        </authorList>
    </citation>
    <scope>NUCLEOTIDE SEQUENCE [LARGE SCALE GENOMIC DNA]</scope>
    <source>
        <strain evidence="3 4">DSM 4273</strain>
    </source>
</reference>
<feature type="domain" description="PAC" evidence="2">
    <location>
        <begin position="671"/>
        <end position="725"/>
    </location>
</feature>
<evidence type="ECO:0000259" key="2">
    <source>
        <dbReference type="PROSITE" id="PS50113"/>
    </source>
</evidence>
<dbReference type="Gene3D" id="3.30.450.20">
    <property type="entry name" value="PAS domain"/>
    <property type="match status" value="6"/>
</dbReference>
<dbReference type="InterPro" id="IPR013656">
    <property type="entry name" value="PAS_4"/>
</dbReference>
<organism evidence="3 4">
    <name type="scientific">Methanoculleus palmolei</name>
    <dbReference type="NCBI Taxonomy" id="72612"/>
    <lineage>
        <taxon>Archaea</taxon>
        <taxon>Methanobacteriati</taxon>
        <taxon>Methanobacteriota</taxon>
        <taxon>Stenosarchaea group</taxon>
        <taxon>Methanomicrobia</taxon>
        <taxon>Methanomicrobiales</taxon>
        <taxon>Methanomicrobiaceae</taxon>
        <taxon>Methanoculleus</taxon>
    </lineage>
</organism>
<dbReference type="PANTHER" id="PTHR44757">
    <property type="entry name" value="DIGUANYLATE CYCLASE DGCP"/>
    <property type="match status" value="1"/>
</dbReference>
<dbReference type="SUPFAM" id="SSF55785">
    <property type="entry name" value="PYP-like sensor domain (PAS domain)"/>
    <property type="match status" value="7"/>
</dbReference>
<protein>
    <submittedName>
        <fullName evidence="3">PAS domain-containing protein</fullName>
    </submittedName>
</protein>
<evidence type="ECO:0000313" key="3">
    <source>
        <dbReference type="EMBL" id="WOX54990.1"/>
    </source>
</evidence>